<dbReference type="VEuPathDB" id="FungiDB:VP01_3747g3"/>
<evidence type="ECO:0000256" key="1">
    <source>
        <dbReference type="SAM" id="MobiDB-lite"/>
    </source>
</evidence>
<gene>
    <name evidence="2" type="ORF">VP01_3747g3</name>
</gene>
<dbReference type="Proteomes" id="UP000037035">
    <property type="component" value="Unassembled WGS sequence"/>
</dbReference>
<reference evidence="2 3" key="1">
    <citation type="submission" date="2015-08" db="EMBL/GenBank/DDBJ databases">
        <title>Next Generation Sequencing and Analysis of the Genome of Puccinia sorghi L Schw, the Causal Agent of Maize Common Rust.</title>
        <authorList>
            <person name="Rochi L."/>
            <person name="Burguener G."/>
            <person name="Darino M."/>
            <person name="Turjanski A."/>
            <person name="Kreff E."/>
            <person name="Dieguez M.J."/>
            <person name="Sacco F."/>
        </authorList>
    </citation>
    <scope>NUCLEOTIDE SEQUENCE [LARGE SCALE GENOMIC DNA]</scope>
    <source>
        <strain evidence="2 3">RO10H11247</strain>
    </source>
</reference>
<evidence type="ECO:0000313" key="3">
    <source>
        <dbReference type="Proteomes" id="UP000037035"/>
    </source>
</evidence>
<proteinExistence type="predicted"/>
<dbReference type="EMBL" id="LAVV01008776">
    <property type="protein sequence ID" value="KNZ51971.1"/>
    <property type="molecule type" value="Genomic_DNA"/>
</dbReference>
<name>A0A0L6UTV6_9BASI</name>
<feature type="region of interest" description="Disordered" evidence="1">
    <location>
        <begin position="171"/>
        <end position="224"/>
    </location>
</feature>
<keyword evidence="3" id="KW-1185">Reference proteome</keyword>
<organism evidence="2 3">
    <name type="scientific">Puccinia sorghi</name>
    <dbReference type="NCBI Taxonomy" id="27349"/>
    <lineage>
        <taxon>Eukaryota</taxon>
        <taxon>Fungi</taxon>
        <taxon>Dikarya</taxon>
        <taxon>Basidiomycota</taxon>
        <taxon>Pucciniomycotina</taxon>
        <taxon>Pucciniomycetes</taxon>
        <taxon>Pucciniales</taxon>
        <taxon>Pucciniaceae</taxon>
        <taxon>Puccinia</taxon>
    </lineage>
</organism>
<sequence>MTVSLDWIFLNENETILNCLKATNRKFTLIHYVWKTKGCGKQKETTLVSLVHQSFSQFVFLTPQRKNANKTDPNPTCLHIGSFLEEPIVNVLVTQGLQRKININSMLSTKKKNLSDFFQQQHHGYKNASEPLNNGRIRAFLRLTWKIKTPPPNLKKAFIWSFTNSNTLKPLAEKDEDVGEEVMDDDDDTGYNKETDGNYSNICTSQKSSKKKTSARNRNKSCMN</sequence>
<feature type="compositionally biased region" description="Basic residues" evidence="1">
    <location>
        <begin position="208"/>
        <end position="224"/>
    </location>
</feature>
<dbReference type="AlphaFoldDB" id="A0A0L6UTV6"/>
<accession>A0A0L6UTV6</accession>
<comment type="caution">
    <text evidence="2">The sequence shown here is derived from an EMBL/GenBank/DDBJ whole genome shotgun (WGS) entry which is preliminary data.</text>
</comment>
<protein>
    <submittedName>
        <fullName evidence="2">Uncharacterized protein</fullName>
    </submittedName>
</protein>
<feature type="compositionally biased region" description="Acidic residues" evidence="1">
    <location>
        <begin position="174"/>
        <end position="189"/>
    </location>
</feature>
<evidence type="ECO:0000313" key="2">
    <source>
        <dbReference type="EMBL" id="KNZ51971.1"/>
    </source>
</evidence>